<keyword evidence="1" id="KW-0418">Kinase</keyword>
<keyword evidence="1" id="KW-0808">Transferase</keyword>
<dbReference type="EMBL" id="CM039178">
    <property type="protein sequence ID" value="KAH9678555.1"/>
    <property type="molecule type" value="Genomic_DNA"/>
</dbReference>
<organism evidence="1 2">
    <name type="scientific">Citrus sinensis</name>
    <name type="common">Sweet orange</name>
    <name type="synonym">Citrus aurantium var. sinensis</name>
    <dbReference type="NCBI Taxonomy" id="2711"/>
    <lineage>
        <taxon>Eukaryota</taxon>
        <taxon>Viridiplantae</taxon>
        <taxon>Streptophyta</taxon>
        <taxon>Embryophyta</taxon>
        <taxon>Tracheophyta</taxon>
        <taxon>Spermatophyta</taxon>
        <taxon>Magnoliopsida</taxon>
        <taxon>eudicotyledons</taxon>
        <taxon>Gunneridae</taxon>
        <taxon>Pentapetalae</taxon>
        <taxon>rosids</taxon>
        <taxon>malvids</taxon>
        <taxon>Sapindales</taxon>
        <taxon>Rutaceae</taxon>
        <taxon>Aurantioideae</taxon>
        <taxon>Citrus</taxon>
    </lineage>
</organism>
<name>A0ACB8HUZ1_CITSI</name>
<reference evidence="2" key="1">
    <citation type="journal article" date="2023" name="Hortic. Res.">
        <title>A chromosome-level phased genome enabling allele-level studies in sweet orange: a case study on citrus Huanglongbing tolerance.</title>
        <authorList>
            <person name="Wu B."/>
            <person name="Yu Q."/>
            <person name="Deng Z."/>
            <person name="Duan Y."/>
            <person name="Luo F."/>
            <person name="Gmitter F. Jr."/>
        </authorList>
    </citation>
    <scope>NUCLEOTIDE SEQUENCE [LARGE SCALE GENOMIC DNA]</scope>
    <source>
        <strain evidence="2">cv. Valencia</strain>
    </source>
</reference>
<evidence type="ECO:0000313" key="2">
    <source>
        <dbReference type="Proteomes" id="UP000829398"/>
    </source>
</evidence>
<sequence>MLKLVLGLALATLLIILILIFFFYRKRLPKEHDHNDLEINQQSKNGGEEGETEDLVTFRGGEDLTICDILDAPGEVIGKSNYGTLYKALLQRSGSVRLLRFLRPVCTTRDKEFGDLIELLGCIRHPNLVPLLGFYAGPRGEKLIVHPFYKRGNLAQCIRGGSGEAHKWSIIYRISIGIAGGLDYLHTGFHRPIIHGNLKSKNILLDRNYQPYVSDFGLHLLLNPTAGQEMLEASASQGYKAPELIKMKDASEETDIYSFGVIMLELISGKEPINENPTPDEDFHLPTFMRNAVLDHRITDLYHPDMLLCSNSNHENPWVLVVGHFEVDCLIFYIFDFPTSTWSMVTTIVMTMKTTMYKRKHERVSSLANKVEFFGYNAATGIVELAILTSIEKFGYRVVFAESCIYKPSNKALQNLAILFVDFLDLFIALVSAQDCGPFRSQLGYVEAYKIYEKEPIINS</sequence>
<gene>
    <name evidence="1" type="ORF">KPL71_025763</name>
</gene>
<proteinExistence type="predicted"/>
<evidence type="ECO:0000313" key="1">
    <source>
        <dbReference type="EMBL" id="KAH9678555.1"/>
    </source>
</evidence>
<keyword evidence="2" id="KW-1185">Reference proteome</keyword>
<comment type="caution">
    <text evidence="1">The sequence shown here is derived from an EMBL/GenBank/DDBJ whole genome shotgun (WGS) entry which is preliminary data.</text>
</comment>
<protein>
    <submittedName>
        <fullName evidence="1">Protein kinase domain-containing protein</fullName>
    </submittedName>
</protein>
<dbReference type="Proteomes" id="UP000829398">
    <property type="component" value="Chromosome 9"/>
</dbReference>
<accession>A0ACB8HUZ1</accession>